<gene>
    <name evidence="1" type="ORF">MYCIT1_LOCUS31375</name>
</gene>
<dbReference type="Proteomes" id="UP001295794">
    <property type="component" value="Unassembled WGS sequence"/>
</dbReference>
<keyword evidence="2" id="KW-1185">Reference proteome</keyword>
<evidence type="ECO:0000313" key="2">
    <source>
        <dbReference type="Proteomes" id="UP001295794"/>
    </source>
</evidence>
<organism evidence="1 2">
    <name type="scientific">Mycena citricolor</name>
    <dbReference type="NCBI Taxonomy" id="2018698"/>
    <lineage>
        <taxon>Eukaryota</taxon>
        <taxon>Fungi</taxon>
        <taxon>Dikarya</taxon>
        <taxon>Basidiomycota</taxon>
        <taxon>Agaricomycotina</taxon>
        <taxon>Agaricomycetes</taxon>
        <taxon>Agaricomycetidae</taxon>
        <taxon>Agaricales</taxon>
        <taxon>Marasmiineae</taxon>
        <taxon>Mycenaceae</taxon>
        <taxon>Mycena</taxon>
    </lineage>
</organism>
<dbReference type="EMBL" id="CAVNYO010000440">
    <property type="protein sequence ID" value="CAK5280761.1"/>
    <property type="molecule type" value="Genomic_DNA"/>
</dbReference>
<reference evidence="1" key="1">
    <citation type="submission" date="2023-11" db="EMBL/GenBank/DDBJ databases">
        <authorList>
            <person name="De Vega J J."/>
            <person name="De Vega J J."/>
        </authorList>
    </citation>
    <scope>NUCLEOTIDE SEQUENCE</scope>
</reference>
<accession>A0AAD2HRD0</accession>
<protein>
    <submittedName>
        <fullName evidence="1">Uncharacterized protein</fullName>
    </submittedName>
</protein>
<comment type="caution">
    <text evidence="1">The sequence shown here is derived from an EMBL/GenBank/DDBJ whole genome shotgun (WGS) entry which is preliminary data.</text>
</comment>
<evidence type="ECO:0000313" key="1">
    <source>
        <dbReference type="EMBL" id="CAK5280761.1"/>
    </source>
</evidence>
<proteinExistence type="predicted"/>
<sequence>MSRVKLPTVIDDIDVENADVVVTVNPYEKRLDSLRGSGLPTAYGYRLKLLRPAHVTTQWSPQCKADIESTIVQNMLLDPATMLPLAPDRRLQPEETYYLAAGFKLKLKSYDKARNTYILLPVVGPPGRNALIQIMGALSTSNRQLLPDLHRYVYRFQQHVQVPARQEVSASFIPRAHLDIIPRSS</sequence>
<name>A0AAD2HRD0_9AGAR</name>
<dbReference type="AlphaFoldDB" id="A0AAD2HRD0"/>